<name>A0A0F7TW92_PENBI</name>
<proteinExistence type="predicted"/>
<accession>A0A0F7TW92</accession>
<dbReference type="PROSITE" id="PS51767">
    <property type="entry name" value="PEPTIDASE_A1"/>
    <property type="match status" value="1"/>
</dbReference>
<dbReference type="Proteomes" id="UP000042958">
    <property type="component" value="Unassembled WGS sequence"/>
</dbReference>
<dbReference type="OrthoDB" id="15189at2759"/>
<evidence type="ECO:0000313" key="2">
    <source>
        <dbReference type="EMBL" id="CEJ60171.1"/>
    </source>
</evidence>
<dbReference type="InterPro" id="IPR021109">
    <property type="entry name" value="Peptidase_aspartic_dom_sf"/>
</dbReference>
<gene>
    <name evidence="2" type="ORF">PMG11_08756</name>
</gene>
<dbReference type="Pfam" id="PF00026">
    <property type="entry name" value="Asp"/>
    <property type="match status" value="1"/>
</dbReference>
<feature type="domain" description="Peptidase A1" evidence="1">
    <location>
        <begin position="1"/>
        <end position="162"/>
    </location>
</feature>
<dbReference type="InterPro" id="IPR033121">
    <property type="entry name" value="PEPTIDASE_A1"/>
</dbReference>
<sequence>MTYEPVFYETVDQHLSLPTFSFAPDRDGPNGYFSVGGIPPVNTTGKTASASILTSKGTHSKPSINQSDYYYINIDGAIVGGTNYSSSFAPFVGFVDNATPLTMLPSAIVTSIARSFNPPASIAASTQLRGDHILGATFLNNVLSTFDLGTSEVRFTGLSQKL</sequence>
<organism evidence="2 3">
    <name type="scientific">Penicillium brasilianum</name>
    <dbReference type="NCBI Taxonomy" id="104259"/>
    <lineage>
        <taxon>Eukaryota</taxon>
        <taxon>Fungi</taxon>
        <taxon>Dikarya</taxon>
        <taxon>Ascomycota</taxon>
        <taxon>Pezizomycotina</taxon>
        <taxon>Eurotiomycetes</taxon>
        <taxon>Eurotiomycetidae</taxon>
        <taxon>Eurotiales</taxon>
        <taxon>Aspergillaceae</taxon>
        <taxon>Penicillium</taxon>
    </lineage>
</organism>
<dbReference type="AlphaFoldDB" id="A0A0F7TW92"/>
<dbReference type="STRING" id="104259.A0A0F7TW92"/>
<protein>
    <recommendedName>
        <fullName evidence="1">Peptidase A1 domain-containing protein</fullName>
    </recommendedName>
</protein>
<dbReference type="EMBL" id="CDHK01000008">
    <property type="protein sequence ID" value="CEJ60171.1"/>
    <property type="molecule type" value="Genomic_DNA"/>
</dbReference>
<keyword evidence="3" id="KW-1185">Reference proteome</keyword>
<dbReference type="SUPFAM" id="SSF50630">
    <property type="entry name" value="Acid proteases"/>
    <property type="match status" value="1"/>
</dbReference>
<evidence type="ECO:0000313" key="3">
    <source>
        <dbReference type="Proteomes" id="UP000042958"/>
    </source>
</evidence>
<evidence type="ECO:0000259" key="1">
    <source>
        <dbReference type="PROSITE" id="PS51767"/>
    </source>
</evidence>
<dbReference type="Gene3D" id="2.40.70.10">
    <property type="entry name" value="Acid Proteases"/>
    <property type="match status" value="1"/>
</dbReference>
<reference evidence="3" key="1">
    <citation type="journal article" date="2015" name="Genome Announc.">
        <title>Draft genome sequence of the fungus Penicillium brasilianum MG11.</title>
        <authorList>
            <person name="Horn F."/>
            <person name="Linde J."/>
            <person name="Mattern D.J."/>
            <person name="Walther G."/>
            <person name="Guthke R."/>
            <person name="Brakhage A.A."/>
            <person name="Valiante V."/>
        </authorList>
    </citation>
    <scope>NUCLEOTIDE SEQUENCE [LARGE SCALE GENOMIC DNA]</scope>
    <source>
        <strain evidence="3">MG11</strain>
    </source>
</reference>